<protein>
    <recommendedName>
        <fullName evidence="4">Nucleoprotein/polynucleotide-associated enzyme</fullName>
    </recommendedName>
</protein>
<keyword evidence="3" id="KW-1185">Reference proteome</keyword>
<accession>A0A918VQL8</accession>
<feature type="compositionally biased region" description="Basic residues" evidence="1">
    <location>
        <begin position="25"/>
        <end position="39"/>
    </location>
</feature>
<evidence type="ECO:0000313" key="3">
    <source>
        <dbReference type="Proteomes" id="UP000614811"/>
    </source>
</evidence>
<evidence type="ECO:0000313" key="2">
    <source>
        <dbReference type="EMBL" id="GHA19775.1"/>
    </source>
</evidence>
<evidence type="ECO:0000256" key="1">
    <source>
        <dbReference type="SAM" id="MobiDB-lite"/>
    </source>
</evidence>
<feature type="region of interest" description="Disordered" evidence="1">
    <location>
        <begin position="18"/>
        <end position="46"/>
    </location>
</feature>
<reference evidence="2" key="1">
    <citation type="journal article" date="2014" name="Int. J. Syst. Evol. Microbiol.">
        <title>Complete genome sequence of Corynebacterium casei LMG S-19264T (=DSM 44701T), isolated from a smear-ripened cheese.</title>
        <authorList>
            <consortium name="US DOE Joint Genome Institute (JGI-PGF)"/>
            <person name="Walter F."/>
            <person name="Albersmeier A."/>
            <person name="Kalinowski J."/>
            <person name="Ruckert C."/>
        </authorList>
    </citation>
    <scope>NUCLEOTIDE SEQUENCE</scope>
    <source>
        <strain evidence="2">KCTC 12711</strain>
    </source>
</reference>
<dbReference type="RefSeq" id="WP_189402705.1">
    <property type="nucleotide sequence ID" value="NZ_BMXA01000008.1"/>
</dbReference>
<comment type="caution">
    <text evidence="2">The sequence shown here is derived from an EMBL/GenBank/DDBJ whole genome shotgun (WGS) entry which is preliminary data.</text>
</comment>
<dbReference type="InterPro" id="IPR018636">
    <property type="entry name" value="DUF2058"/>
</dbReference>
<dbReference type="Pfam" id="PF09831">
    <property type="entry name" value="DUF2058"/>
    <property type="match status" value="1"/>
</dbReference>
<dbReference type="Proteomes" id="UP000614811">
    <property type="component" value="Unassembled WGS sequence"/>
</dbReference>
<reference evidence="2" key="2">
    <citation type="submission" date="2020-09" db="EMBL/GenBank/DDBJ databases">
        <authorList>
            <person name="Sun Q."/>
            <person name="Kim S."/>
        </authorList>
    </citation>
    <scope>NUCLEOTIDE SEQUENCE</scope>
    <source>
        <strain evidence="2">KCTC 12711</strain>
    </source>
</reference>
<sequence length="180" mass="20340">MSTSLKDQLLAAGLVKKKDVQNAKSAKKKAPSAPKKKRNKLSDTTLRAQRAMLDKAKKDKALNAQRKAEAERKARYAQIKQLVDGGKLDRKEGETAFNFTHKKKVKTIYVTEQQHRLLSNDQVVIVAMDNELYEIVPKKVAEQVAKRESHRVIQLANDKADAPAADDPYADYQIPDDLMW</sequence>
<name>A0A918VQL8_9GAMM</name>
<organism evidence="2 3">
    <name type="scientific">Arenicella chitinivorans</name>
    <dbReference type="NCBI Taxonomy" id="1329800"/>
    <lineage>
        <taxon>Bacteria</taxon>
        <taxon>Pseudomonadati</taxon>
        <taxon>Pseudomonadota</taxon>
        <taxon>Gammaproteobacteria</taxon>
        <taxon>Arenicellales</taxon>
        <taxon>Arenicellaceae</taxon>
        <taxon>Arenicella</taxon>
    </lineage>
</organism>
<evidence type="ECO:0008006" key="4">
    <source>
        <dbReference type="Google" id="ProtNLM"/>
    </source>
</evidence>
<gene>
    <name evidence="2" type="ORF">GCM10008090_31860</name>
</gene>
<dbReference type="AlphaFoldDB" id="A0A918VQL8"/>
<dbReference type="EMBL" id="BMXA01000008">
    <property type="protein sequence ID" value="GHA19775.1"/>
    <property type="molecule type" value="Genomic_DNA"/>
</dbReference>
<proteinExistence type="predicted"/>